<name>I4D0N8_DESAJ</name>
<accession>I4D0N8</accession>
<dbReference type="HOGENOM" id="CLU_2045563_0_0_9"/>
<keyword evidence="1" id="KW-0597">Phosphoprotein</keyword>
<sequence>MNFTCRYDLKGFSNELGLPLKDMADLFSELIKEIKGELLEARNVLETRNLESLKQINHNIKGISANYRILDLYEQSCQISNALKISCDNQTLQSLFDNLFLTFESAVQEIIAFFAHEGIDISQ</sequence>
<dbReference type="RefSeq" id="WP_014825376.1">
    <property type="nucleotide sequence ID" value="NC_018068.1"/>
</dbReference>
<organism evidence="3 4">
    <name type="scientific">Desulfosporosinus acidiphilus (strain DSM 22704 / JCM 16185 / SJ4)</name>
    <dbReference type="NCBI Taxonomy" id="646529"/>
    <lineage>
        <taxon>Bacteria</taxon>
        <taxon>Bacillati</taxon>
        <taxon>Bacillota</taxon>
        <taxon>Clostridia</taxon>
        <taxon>Eubacteriales</taxon>
        <taxon>Desulfitobacteriaceae</taxon>
        <taxon>Desulfosporosinus</taxon>
    </lineage>
</organism>
<dbReference type="OrthoDB" id="1798273at2"/>
<dbReference type="Gene3D" id="1.20.120.160">
    <property type="entry name" value="HPT domain"/>
    <property type="match status" value="1"/>
</dbReference>
<reference evidence="3 4" key="1">
    <citation type="journal article" date="2012" name="J. Bacteriol.">
        <title>Complete genome sequences of Desulfosporosinus orientis DSM765T, Desulfosporosinus youngiae DSM17734T, Desulfosporosinus meridiei DSM13257T, and Desulfosporosinus acidiphilus DSM22704T.</title>
        <authorList>
            <person name="Pester M."/>
            <person name="Brambilla E."/>
            <person name="Alazard D."/>
            <person name="Rattei T."/>
            <person name="Weinmaier T."/>
            <person name="Han J."/>
            <person name="Lucas S."/>
            <person name="Lapidus A."/>
            <person name="Cheng J.F."/>
            <person name="Goodwin L."/>
            <person name="Pitluck S."/>
            <person name="Peters L."/>
            <person name="Ovchinnikova G."/>
            <person name="Teshima H."/>
            <person name="Detter J.C."/>
            <person name="Han C.S."/>
            <person name="Tapia R."/>
            <person name="Land M.L."/>
            <person name="Hauser L."/>
            <person name="Kyrpides N.C."/>
            <person name="Ivanova N.N."/>
            <person name="Pagani I."/>
            <person name="Huntmann M."/>
            <person name="Wei C.L."/>
            <person name="Davenport K.W."/>
            <person name="Daligault H."/>
            <person name="Chain P.S."/>
            <person name="Chen A."/>
            <person name="Mavromatis K."/>
            <person name="Markowitz V."/>
            <person name="Szeto E."/>
            <person name="Mikhailova N."/>
            <person name="Pati A."/>
            <person name="Wagner M."/>
            <person name="Woyke T."/>
            <person name="Ollivier B."/>
            <person name="Klenk H.P."/>
            <person name="Spring S."/>
            <person name="Loy A."/>
        </authorList>
    </citation>
    <scope>NUCLEOTIDE SEQUENCE [LARGE SCALE GENOMIC DNA]</scope>
    <source>
        <strain evidence="4">DSM 22704 / JCM 16185 / SJ4</strain>
    </source>
</reference>
<keyword evidence="4" id="KW-1185">Reference proteome</keyword>
<dbReference type="STRING" id="646529.Desaci_0290"/>
<feature type="modified residue" description="Phosphohistidine" evidence="1">
    <location>
        <position position="58"/>
    </location>
</feature>
<dbReference type="Proteomes" id="UP000002892">
    <property type="component" value="Chromosome"/>
</dbReference>
<evidence type="ECO:0000313" key="3">
    <source>
        <dbReference type="EMBL" id="AFM39362.1"/>
    </source>
</evidence>
<dbReference type="InterPro" id="IPR008207">
    <property type="entry name" value="Sig_transdc_His_kin_Hpt_dom"/>
</dbReference>
<dbReference type="InterPro" id="IPR036641">
    <property type="entry name" value="HPT_dom_sf"/>
</dbReference>
<evidence type="ECO:0000256" key="1">
    <source>
        <dbReference type="PROSITE-ProRule" id="PRU00110"/>
    </source>
</evidence>
<dbReference type="eggNOG" id="ENOG502ZIRC">
    <property type="taxonomic scope" value="Bacteria"/>
</dbReference>
<dbReference type="AlphaFoldDB" id="I4D0N8"/>
<dbReference type="SUPFAM" id="SSF47226">
    <property type="entry name" value="Histidine-containing phosphotransfer domain, HPT domain"/>
    <property type="match status" value="1"/>
</dbReference>
<feature type="domain" description="HPt" evidence="2">
    <location>
        <begin position="19"/>
        <end position="113"/>
    </location>
</feature>
<dbReference type="GO" id="GO:0000160">
    <property type="term" value="P:phosphorelay signal transduction system"/>
    <property type="evidence" value="ECO:0007669"/>
    <property type="project" value="InterPro"/>
</dbReference>
<dbReference type="PROSITE" id="PS50894">
    <property type="entry name" value="HPT"/>
    <property type="match status" value="1"/>
</dbReference>
<evidence type="ECO:0000259" key="2">
    <source>
        <dbReference type="PROSITE" id="PS50894"/>
    </source>
</evidence>
<evidence type="ECO:0000313" key="4">
    <source>
        <dbReference type="Proteomes" id="UP000002892"/>
    </source>
</evidence>
<proteinExistence type="predicted"/>
<dbReference type="KEGG" id="dai:Desaci_0290"/>
<dbReference type="EMBL" id="CP003639">
    <property type="protein sequence ID" value="AFM39362.1"/>
    <property type="molecule type" value="Genomic_DNA"/>
</dbReference>
<protein>
    <recommendedName>
        <fullName evidence="2">HPt domain-containing protein</fullName>
    </recommendedName>
</protein>
<gene>
    <name evidence="3" type="ordered locus">Desaci_0290</name>
</gene>